<accession>A0AAV2KL51</accession>
<protein>
    <submittedName>
        <fullName evidence="1">Uncharacterized protein</fullName>
    </submittedName>
</protein>
<dbReference type="EMBL" id="OZ035841">
    <property type="protein sequence ID" value="CAL1589690.1"/>
    <property type="molecule type" value="Genomic_DNA"/>
</dbReference>
<evidence type="ECO:0000313" key="1">
    <source>
        <dbReference type="EMBL" id="CAL1589690.1"/>
    </source>
</evidence>
<sequence>MTKTLKSDCDRDPSVASVTLAPLSCARSPLHPLLVPAFICCRLGTLVPTLLVLGFPGSIGCCTGPQRPRLLVVGFPWLHLLLLDPSSRWPLCCLLCLCGAPLLELVTLRQPPVGSLWFPCLYAGSSLSRPPAGLSRLPPCCALPLS</sequence>
<reference evidence="1 2" key="1">
    <citation type="submission" date="2024-04" db="EMBL/GenBank/DDBJ databases">
        <authorList>
            <person name="Waldvogel A.-M."/>
            <person name="Schoenle A."/>
        </authorList>
    </citation>
    <scope>NUCLEOTIDE SEQUENCE [LARGE SCALE GENOMIC DNA]</scope>
</reference>
<organism evidence="1 2">
    <name type="scientific">Knipowitschia caucasica</name>
    <name type="common">Caucasian dwarf goby</name>
    <name type="synonym">Pomatoschistus caucasicus</name>
    <dbReference type="NCBI Taxonomy" id="637954"/>
    <lineage>
        <taxon>Eukaryota</taxon>
        <taxon>Metazoa</taxon>
        <taxon>Chordata</taxon>
        <taxon>Craniata</taxon>
        <taxon>Vertebrata</taxon>
        <taxon>Euteleostomi</taxon>
        <taxon>Actinopterygii</taxon>
        <taxon>Neopterygii</taxon>
        <taxon>Teleostei</taxon>
        <taxon>Neoteleostei</taxon>
        <taxon>Acanthomorphata</taxon>
        <taxon>Gobiaria</taxon>
        <taxon>Gobiiformes</taxon>
        <taxon>Gobioidei</taxon>
        <taxon>Gobiidae</taxon>
        <taxon>Gobiinae</taxon>
        <taxon>Knipowitschia</taxon>
    </lineage>
</organism>
<keyword evidence="2" id="KW-1185">Reference proteome</keyword>
<dbReference type="Proteomes" id="UP001497482">
    <property type="component" value="Chromosome 19"/>
</dbReference>
<name>A0AAV2KL51_KNICA</name>
<dbReference type="AlphaFoldDB" id="A0AAV2KL51"/>
<gene>
    <name evidence="1" type="ORF">KC01_LOCUS19311</name>
</gene>
<proteinExistence type="predicted"/>
<evidence type="ECO:0000313" key="2">
    <source>
        <dbReference type="Proteomes" id="UP001497482"/>
    </source>
</evidence>